<proteinExistence type="predicted"/>
<comment type="caution">
    <text evidence="1">The sequence shown here is derived from an EMBL/GenBank/DDBJ whole genome shotgun (WGS) entry which is preliminary data.</text>
</comment>
<dbReference type="EMBL" id="JBBPBN010000006">
    <property type="protein sequence ID" value="KAK9034837.1"/>
    <property type="molecule type" value="Genomic_DNA"/>
</dbReference>
<accession>A0ABR2TC68</accession>
<evidence type="ECO:0000313" key="2">
    <source>
        <dbReference type="Proteomes" id="UP001396334"/>
    </source>
</evidence>
<evidence type="ECO:0000313" key="1">
    <source>
        <dbReference type="EMBL" id="KAK9034837.1"/>
    </source>
</evidence>
<dbReference type="Proteomes" id="UP001396334">
    <property type="component" value="Unassembled WGS sequence"/>
</dbReference>
<sequence length="87" mass="9608">MDIIETPVKEPESRYGPWMQVIPRRNKRTMLRKDGICMGDGTTSCVVEGNRFDVLRAVDDGTVVQDGGDDMVISVQSILKCPRPVAG</sequence>
<gene>
    <name evidence="1" type="ORF">V6N11_076894</name>
</gene>
<protein>
    <submittedName>
        <fullName evidence="1">Uncharacterized protein</fullName>
    </submittedName>
</protein>
<keyword evidence="2" id="KW-1185">Reference proteome</keyword>
<organism evidence="1 2">
    <name type="scientific">Hibiscus sabdariffa</name>
    <name type="common">roselle</name>
    <dbReference type="NCBI Taxonomy" id="183260"/>
    <lineage>
        <taxon>Eukaryota</taxon>
        <taxon>Viridiplantae</taxon>
        <taxon>Streptophyta</taxon>
        <taxon>Embryophyta</taxon>
        <taxon>Tracheophyta</taxon>
        <taxon>Spermatophyta</taxon>
        <taxon>Magnoliopsida</taxon>
        <taxon>eudicotyledons</taxon>
        <taxon>Gunneridae</taxon>
        <taxon>Pentapetalae</taxon>
        <taxon>rosids</taxon>
        <taxon>malvids</taxon>
        <taxon>Malvales</taxon>
        <taxon>Malvaceae</taxon>
        <taxon>Malvoideae</taxon>
        <taxon>Hibiscus</taxon>
    </lineage>
</organism>
<name>A0ABR2TC68_9ROSI</name>
<reference evidence="1 2" key="1">
    <citation type="journal article" date="2024" name="G3 (Bethesda)">
        <title>Genome assembly of Hibiscus sabdariffa L. provides insights into metabolisms of medicinal natural products.</title>
        <authorList>
            <person name="Kim T."/>
        </authorList>
    </citation>
    <scope>NUCLEOTIDE SEQUENCE [LARGE SCALE GENOMIC DNA]</scope>
    <source>
        <strain evidence="1">TK-2024</strain>
        <tissue evidence="1">Old leaves</tissue>
    </source>
</reference>